<gene>
    <name evidence="2" type="ORF">BN1708_020761</name>
</gene>
<accession>A0A0G4KPU7</accession>
<dbReference type="EMBL" id="CVQH01003176">
    <property type="protein sequence ID" value="CRK11741.1"/>
    <property type="molecule type" value="Genomic_DNA"/>
</dbReference>
<keyword evidence="3" id="KW-1185">Reference proteome</keyword>
<proteinExistence type="predicted"/>
<dbReference type="Proteomes" id="UP000044602">
    <property type="component" value="Unassembled WGS sequence"/>
</dbReference>
<evidence type="ECO:0000313" key="2">
    <source>
        <dbReference type="EMBL" id="CRK11741.1"/>
    </source>
</evidence>
<protein>
    <submittedName>
        <fullName evidence="2">Uncharacterized protein</fullName>
    </submittedName>
</protein>
<evidence type="ECO:0000313" key="3">
    <source>
        <dbReference type="Proteomes" id="UP000044602"/>
    </source>
</evidence>
<reference evidence="2 3" key="1">
    <citation type="submission" date="2015-05" db="EMBL/GenBank/DDBJ databases">
        <authorList>
            <person name="Wang D.B."/>
            <person name="Wang M."/>
        </authorList>
    </citation>
    <scope>NUCLEOTIDE SEQUENCE [LARGE SCALE GENOMIC DNA]</scope>
    <source>
        <strain evidence="2">VL1</strain>
    </source>
</reference>
<name>A0A0G4KPU7_VERLO</name>
<organism evidence="2 3">
    <name type="scientific">Verticillium longisporum</name>
    <name type="common">Verticillium dahliae var. longisporum</name>
    <dbReference type="NCBI Taxonomy" id="100787"/>
    <lineage>
        <taxon>Eukaryota</taxon>
        <taxon>Fungi</taxon>
        <taxon>Dikarya</taxon>
        <taxon>Ascomycota</taxon>
        <taxon>Pezizomycotina</taxon>
        <taxon>Sordariomycetes</taxon>
        <taxon>Hypocreomycetidae</taxon>
        <taxon>Glomerellales</taxon>
        <taxon>Plectosphaerellaceae</taxon>
        <taxon>Verticillium</taxon>
    </lineage>
</organism>
<sequence length="23" mass="2407">MPARQDAYSVSIPTPPPPPASLN</sequence>
<feature type="non-terminal residue" evidence="2">
    <location>
        <position position="23"/>
    </location>
</feature>
<dbReference type="AlphaFoldDB" id="A0A0G4KPU7"/>
<evidence type="ECO:0000256" key="1">
    <source>
        <dbReference type="SAM" id="MobiDB-lite"/>
    </source>
</evidence>
<feature type="compositionally biased region" description="Pro residues" evidence="1">
    <location>
        <begin position="13"/>
        <end position="23"/>
    </location>
</feature>
<feature type="region of interest" description="Disordered" evidence="1">
    <location>
        <begin position="1"/>
        <end position="23"/>
    </location>
</feature>